<accession>A0A0V0GX23</accession>
<name>A0A0V0GX23_SOLCH</name>
<protein>
    <submittedName>
        <fullName evidence="1">Putative ovule protein</fullName>
    </submittedName>
</protein>
<sequence length="92" mass="10807">MQIVHSCLSQMFSLMMQEIIHRKQLVMERNLVTTHSLIHLQDFTFCNCSRSHHYLQLPRHCASSRLQDSSPICEWSDHHLLMPAYEDLLGSN</sequence>
<evidence type="ECO:0000313" key="1">
    <source>
        <dbReference type="EMBL" id="JAP12684.1"/>
    </source>
</evidence>
<reference evidence="1" key="1">
    <citation type="submission" date="2015-12" db="EMBL/GenBank/DDBJ databases">
        <title>Gene expression during late stages of embryo sac development: a critical building block for successful pollen-pistil interactions.</title>
        <authorList>
            <person name="Liu Y."/>
            <person name="Joly V."/>
            <person name="Sabar M."/>
            <person name="Matton D.P."/>
        </authorList>
    </citation>
    <scope>NUCLEOTIDE SEQUENCE</scope>
</reference>
<proteinExistence type="predicted"/>
<dbReference type="AlphaFoldDB" id="A0A0V0GX23"/>
<dbReference type="EMBL" id="GEDG01029218">
    <property type="protein sequence ID" value="JAP12684.1"/>
    <property type="molecule type" value="Transcribed_RNA"/>
</dbReference>
<organism evidence="1">
    <name type="scientific">Solanum chacoense</name>
    <name type="common">Chaco potato</name>
    <dbReference type="NCBI Taxonomy" id="4108"/>
    <lineage>
        <taxon>Eukaryota</taxon>
        <taxon>Viridiplantae</taxon>
        <taxon>Streptophyta</taxon>
        <taxon>Embryophyta</taxon>
        <taxon>Tracheophyta</taxon>
        <taxon>Spermatophyta</taxon>
        <taxon>Magnoliopsida</taxon>
        <taxon>eudicotyledons</taxon>
        <taxon>Gunneridae</taxon>
        <taxon>Pentapetalae</taxon>
        <taxon>asterids</taxon>
        <taxon>lamiids</taxon>
        <taxon>Solanales</taxon>
        <taxon>Solanaceae</taxon>
        <taxon>Solanoideae</taxon>
        <taxon>Solaneae</taxon>
        <taxon>Solanum</taxon>
    </lineage>
</organism>